<dbReference type="GO" id="GO:0015074">
    <property type="term" value="P:DNA integration"/>
    <property type="evidence" value="ECO:0007669"/>
    <property type="project" value="InterPro"/>
</dbReference>
<dbReference type="GO" id="GO:0006310">
    <property type="term" value="P:DNA recombination"/>
    <property type="evidence" value="ECO:0007669"/>
    <property type="project" value="UniProtKB-KW"/>
</dbReference>
<dbReference type="Pfam" id="PF00589">
    <property type="entry name" value="Phage_integrase"/>
    <property type="match status" value="1"/>
</dbReference>
<dbReference type="CDD" id="cd00397">
    <property type="entry name" value="DNA_BRE_C"/>
    <property type="match status" value="1"/>
</dbReference>
<dbReference type="InterPro" id="IPR011010">
    <property type="entry name" value="DNA_brk_join_enz"/>
</dbReference>
<keyword evidence="4" id="KW-1185">Reference proteome</keyword>
<evidence type="ECO:0000313" key="4">
    <source>
        <dbReference type="Proteomes" id="UP000012062"/>
    </source>
</evidence>
<gene>
    <name evidence="3" type="ORF">MESS2_p60025</name>
</gene>
<feature type="domain" description="Tyr recombinase" evidence="2">
    <location>
        <begin position="192"/>
        <end position="381"/>
    </location>
</feature>
<protein>
    <submittedName>
        <fullName evidence="3">Putative Site-specific recombinase, phage integrase family</fullName>
    </submittedName>
</protein>
<organism evidence="3 4">
    <name type="scientific">Mesorhizobium metallidurans STM 2683</name>
    <dbReference type="NCBI Taxonomy" id="1297569"/>
    <lineage>
        <taxon>Bacteria</taxon>
        <taxon>Pseudomonadati</taxon>
        <taxon>Pseudomonadota</taxon>
        <taxon>Alphaproteobacteria</taxon>
        <taxon>Hyphomicrobiales</taxon>
        <taxon>Phyllobacteriaceae</taxon>
        <taxon>Mesorhizobium</taxon>
    </lineage>
</organism>
<dbReference type="PROSITE" id="PS51898">
    <property type="entry name" value="TYR_RECOMBINASE"/>
    <property type="match status" value="1"/>
</dbReference>
<evidence type="ECO:0000259" key="2">
    <source>
        <dbReference type="PROSITE" id="PS51898"/>
    </source>
</evidence>
<dbReference type="OrthoDB" id="8368662at2"/>
<reference evidence="3 4" key="1">
    <citation type="submission" date="2013-02" db="EMBL/GenBank/DDBJ databases">
        <authorList>
            <person name="Genoscope - CEA"/>
        </authorList>
    </citation>
    <scope>NUCLEOTIDE SEQUENCE [LARGE SCALE GENOMIC DNA]</scope>
    <source>
        <strain evidence="3 4">STM 2683</strain>
    </source>
</reference>
<comment type="caution">
    <text evidence="3">The sequence shown here is derived from an EMBL/GenBank/DDBJ whole genome shotgun (WGS) entry which is preliminary data.</text>
</comment>
<keyword evidence="1" id="KW-0233">DNA recombination</keyword>
<dbReference type="RefSeq" id="WP_008878407.1">
    <property type="nucleotide sequence ID" value="NZ_CAUM01000188.1"/>
</dbReference>
<dbReference type="AlphaFoldDB" id="M5EWW5"/>
<evidence type="ECO:0000313" key="3">
    <source>
        <dbReference type="EMBL" id="CCV09559.1"/>
    </source>
</evidence>
<proteinExistence type="predicted"/>
<name>M5EWW5_9HYPH</name>
<dbReference type="Proteomes" id="UP000012062">
    <property type="component" value="Unassembled WGS sequence"/>
</dbReference>
<dbReference type="SUPFAM" id="SSF56349">
    <property type="entry name" value="DNA breaking-rejoining enzymes"/>
    <property type="match status" value="1"/>
</dbReference>
<sequence length="513" mass="56975">MISRAASDPQLELTNLQAACASLPALPSVIRYFDDYDEKYRSIKAPEKHSIWTLVLDGRSQNLDCRLMGKHYVPLLKHVYAIWMASVDPTTVMTRSVNLKSHVARSGTTVIDAMMTRTPDAYRRFWIEKVAPTVSHWEAVALRAILHSLCDLKIGSWSVDLHPYVRRLEGARQDRFRTVRTGECFVPLDHQALIVDYLDDLTARLADHSEGIDDIELRNACAATISFQYGFRPGQIARLRIADVRLHITGAVHLSLQLAKRSAPARHRVTRRIKREWCPLFAAYYHRRIADGGRGLLKGSAPRDSFLGLDPHAMSTMVREFMADIAGKAWTATDLRHTSAQRLVDAGSSHIGVSEFLGHASLKTANVYFETSPTQAKRVNEALAISPIYASVAEVARTKTIDIEALLGMPSDHQIGGVPHGIPIAGIGACSSGQSLCSRNPVLSCYTCRRFMPLRDAGVHNRVVESLRPVVVEFESASRGNTTSPAFSQLRRTLDAARRVAADIEADEGRRHE</sequence>
<dbReference type="EMBL" id="CAUM01000188">
    <property type="protein sequence ID" value="CCV09559.1"/>
    <property type="molecule type" value="Genomic_DNA"/>
</dbReference>
<dbReference type="InterPro" id="IPR002104">
    <property type="entry name" value="Integrase_catalytic"/>
</dbReference>
<evidence type="ECO:0000256" key="1">
    <source>
        <dbReference type="ARBA" id="ARBA00023172"/>
    </source>
</evidence>
<dbReference type="eggNOG" id="COG0582">
    <property type="taxonomic scope" value="Bacteria"/>
</dbReference>
<dbReference type="InterPro" id="IPR013762">
    <property type="entry name" value="Integrase-like_cat_sf"/>
</dbReference>
<accession>M5EWW5</accession>
<dbReference type="GO" id="GO:0003677">
    <property type="term" value="F:DNA binding"/>
    <property type="evidence" value="ECO:0007669"/>
    <property type="project" value="InterPro"/>
</dbReference>
<dbReference type="Gene3D" id="1.10.443.10">
    <property type="entry name" value="Intergrase catalytic core"/>
    <property type="match status" value="1"/>
</dbReference>
<dbReference type="STRING" id="1297569.MESS2_p60025"/>